<evidence type="ECO:0000313" key="4">
    <source>
        <dbReference type="Proteomes" id="UP001151518"/>
    </source>
</evidence>
<dbReference type="InterPro" id="IPR050213">
    <property type="entry name" value="GST_superfamily"/>
</dbReference>
<dbReference type="PANTHER" id="PTHR11571">
    <property type="entry name" value="GLUTATHIONE S-TRANSFERASE"/>
    <property type="match status" value="1"/>
</dbReference>
<dbReference type="InterPro" id="IPR036249">
    <property type="entry name" value="Thioredoxin-like_sf"/>
</dbReference>
<dbReference type="Gene3D" id="1.20.1050.10">
    <property type="match status" value="1"/>
</dbReference>
<name>A0A9W8KYD9_9FUNG</name>
<dbReference type="Gene3D" id="3.40.30.10">
    <property type="entry name" value="Glutaredoxin"/>
    <property type="match status" value="1"/>
</dbReference>
<dbReference type="SUPFAM" id="SSF47616">
    <property type="entry name" value="GST C-terminal domain-like"/>
    <property type="match status" value="1"/>
</dbReference>
<evidence type="ECO:0000259" key="1">
    <source>
        <dbReference type="PROSITE" id="PS50404"/>
    </source>
</evidence>
<feature type="domain" description="GST N-terminal" evidence="1">
    <location>
        <begin position="2"/>
        <end position="82"/>
    </location>
</feature>
<dbReference type="Pfam" id="PF13417">
    <property type="entry name" value="GST_N_3"/>
    <property type="match status" value="1"/>
</dbReference>
<comment type="caution">
    <text evidence="3">The sequence shown here is derived from an EMBL/GenBank/DDBJ whole genome shotgun (WGS) entry which is preliminary data.</text>
</comment>
<dbReference type="InterPro" id="IPR010987">
    <property type="entry name" value="Glutathione-S-Trfase_C-like"/>
</dbReference>
<sequence length="213" mass="23979">MPSYILRYFPIIARAEPAKALLTLAGVKWEFESPSWPSAKSEQPVGKLPVLIEISDNGSKLFVLSESLAIEEYLATKYGLYYKSQNPRLVAQQHELRSQMNELIEIVALVKYGCPDTGALLLPEFREHGQVVIKFHERALKKNGSNGHYFGNKTTYVDVAVFAVVHSLRNCFAKILDSDIDIFSTESAPEINRLMRTVAEDPALATYIYSLEH</sequence>
<proteinExistence type="predicted"/>
<reference evidence="3" key="1">
    <citation type="submission" date="2022-07" db="EMBL/GenBank/DDBJ databases">
        <title>Phylogenomic reconstructions and comparative analyses of Kickxellomycotina fungi.</title>
        <authorList>
            <person name="Reynolds N.K."/>
            <person name="Stajich J.E."/>
            <person name="Barry K."/>
            <person name="Grigoriev I.V."/>
            <person name="Crous P."/>
            <person name="Smith M.E."/>
        </authorList>
    </citation>
    <scope>NUCLEOTIDE SEQUENCE</scope>
    <source>
        <strain evidence="3">NRRL 3115</strain>
    </source>
</reference>
<dbReference type="Pfam" id="PF14497">
    <property type="entry name" value="GST_C_3"/>
    <property type="match status" value="1"/>
</dbReference>
<dbReference type="SUPFAM" id="SSF52833">
    <property type="entry name" value="Thioredoxin-like"/>
    <property type="match status" value="1"/>
</dbReference>
<dbReference type="AlphaFoldDB" id="A0A9W8KYD9"/>
<dbReference type="PROSITE" id="PS50404">
    <property type="entry name" value="GST_NTER"/>
    <property type="match status" value="1"/>
</dbReference>
<evidence type="ECO:0000313" key="3">
    <source>
        <dbReference type="EMBL" id="KAJ2677492.1"/>
    </source>
</evidence>
<dbReference type="OrthoDB" id="414243at2759"/>
<dbReference type="GO" id="GO:0006749">
    <property type="term" value="P:glutathione metabolic process"/>
    <property type="evidence" value="ECO:0007669"/>
    <property type="project" value="TreeGrafter"/>
</dbReference>
<feature type="domain" description="GST C-terminal" evidence="2">
    <location>
        <begin position="86"/>
        <end position="213"/>
    </location>
</feature>
<gene>
    <name evidence="3" type="ORF">GGI25_003127</name>
</gene>
<dbReference type="InterPro" id="IPR004046">
    <property type="entry name" value="GST_C"/>
</dbReference>
<evidence type="ECO:0000259" key="2">
    <source>
        <dbReference type="PROSITE" id="PS50405"/>
    </source>
</evidence>
<dbReference type="EMBL" id="JANBTW010000032">
    <property type="protein sequence ID" value="KAJ2677492.1"/>
    <property type="molecule type" value="Genomic_DNA"/>
</dbReference>
<evidence type="ECO:0008006" key="5">
    <source>
        <dbReference type="Google" id="ProtNLM"/>
    </source>
</evidence>
<dbReference type="InterPro" id="IPR004045">
    <property type="entry name" value="Glutathione_S-Trfase_N"/>
</dbReference>
<dbReference type="PROSITE" id="PS50405">
    <property type="entry name" value="GST_CTER"/>
    <property type="match status" value="1"/>
</dbReference>
<dbReference type="Proteomes" id="UP001151518">
    <property type="component" value="Unassembled WGS sequence"/>
</dbReference>
<dbReference type="InterPro" id="IPR036282">
    <property type="entry name" value="Glutathione-S-Trfase_C_sf"/>
</dbReference>
<organism evidence="3 4">
    <name type="scientific">Coemansia spiralis</name>
    <dbReference type="NCBI Taxonomy" id="417178"/>
    <lineage>
        <taxon>Eukaryota</taxon>
        <taxon>Fungi</taxon>
        <taxon>Fungi incertae sedis</taxon>
        <taxon>Zoopagomycota</taxon>
        <taxon>Kickxellomycotina</taxon>
        <taxon>Kickxellomycetes</taxon>
        <taxon>Kickxellales</taxon>
        <taxon>Kickxellaceae</taxon>
        <taxon>Coemansia</taxon>
    </lineage>
</organism>
<dbReference type="GO" id="GO:0004364">
    <property type="term" value="F:glutathione transferase activity"/>
    <property type="evidence" value="ECO:0007669"/>
    <property type="project" value="TreeGrafter"/>
</dbReference>
<protein>
    <recommendedName>
        <fullName evidence="5">Glutathione S-transferase</fullName>
    </recommendedName>
</protein>
<accession>A0A9W8KYD9</accession>